<protein>
    <submittedName>
        <fullName evidence="3">Acyl-CoA synthetase (AMP-forming)/AMP-acid ligase II</fullName>
    </submittedName>
</protein>
<name>A0ABS4JUH6_9FIRM</name>
<dbReference type="InterPro" id="IPR042099">
    <property type="entry name" value="ANL_N_sf"/>
</dbReference>
<keyword evidence="4" id="KW-1185">Reference proteome</keyword>
<keyword evidence="3" id="KW-0436">Ligase</keyword>
<comment type="caution">
    <text evidence="3">The sequence shown here is derived from an EMBL/GenBank/DDBJ whole genome shotgun (WGS) entry which is preliminary data.</text>
</comment>
<organism evidence="3 4">
    <name type="scientific">Symbiobacterium terraclitae</name>
    <dbReference type="NCBI Taxonomy" id="557451"/>
    <lineage>
        <taxon>Bacteria</taxon>
        <taxon>Bacillati</taxon>
        <taxon>Bacillota</taxon>
        <taxon>Clostridia</taxon>
        <taxon>Eubacteriales</taxon>
        <taxon>Symbiobacteriaceae</taxon>
        <taxon>Symbiobacterium</taxon>
    </lineage>
</organism>
<dbReference type="Proteomes" id="UP001519289">
    <property type="component" value="Unassembled WGS sequence"/>
</dbReference>
<evidence type="ECO:0000259" key="2">
    <source>
        <dbReference type="Pfam" id="PF13193"/>
    </source>
</evidence>
<proteinExistence type="predicted"/>
<dbReference type="PANTHER" id="PTHR43767">
    <property type="entry name" value="LONG-CHAIN-FATTY-ACID--COA LIGASE"/>
    <property type="match status" value="1"/>
</dbReference>
<evidence type="ECO:0000259" key="1">
    <source>
        <dbReference type="Pfam" id="PF00501"/>
    </source>
</evidence>
<gene>
    <name evidence="3" type="ORF">J2Z79_002000</name>
</gene>
<dbReference type="Pfam" id="PF00501">
    <property type="entry name" value="AMP-binding"/>
    <property type="match status" value="1"/>
</dbReference>
<accession>A0ABS4JUH6</accession>
<sequence length="438" mass="47747">MPNRPEMAVGLFAVWKLGGVVVPANPRFTGFELAHLLRDSEASLLVHDPALAPQVSEALGAEGIPAAAAVPAPELLEEHGREPVLPDDLSSADLAELIYTSGTTGAPKGAAHTHDSVYATASMFAYEMSIRPGDRVLNVMPMTFSAVLNLTVLGATYAGATNVIGNYTPQLMAQLIQQERCTLAFGAPVAYLMMLKLPNLHEYDFSSVKSWTYGGAPMSREQVLAMRERLGPNLYCLYGLTEAGPNGTFLDPADHEKHAGSVGRRATVNTEIRIVDDEGRDVAPGEVGEVLLRTTSAMTGYWRNEKATRETIVDGWIRTGDLARRDEEGFIYIVDRRKDMVIVGGINVYPREVEEALATHPGVEECAVFGIPHPEWGETIVAAYVPRGGAETPAEELRSHCAARLAEYKIPRIFEPVPALPRNSNGKVLKHELRKRWL</sequence>
<dbReference type="PROSITE" id="PS00455">
    <property type="entry name" value="AMP_BINDING"/>
    <property type="match status" value="1"/>
</dbReference>
<reference evidence="3 4" key="1">
    <citation type="submission" date="2021-03" db="EMBL/GenBank/DDBJ databases">
        <title>Genomic Encyclopedia of Type Strains, Phase IV (KMG-IV): sequencing the most valuable type-strain genomes for metagenomic binning, comparative biology and taxonomic classification.</title>
        <authorList>
            <person name="Goeker M."/>
        </authorList>
    </citation>
    <scope>NUCLEOTIDE SEQUENCE [LARGE SCALE GENOMIC DNA]</scope>
    <source>
        <strain evidence="3 4">DSM 27138</strain>
    </source>
</reference>
<evidence type="ECO:0000313" key="3">
    <source>
        <dbReference type="EMBL" id="MBP2018585.1"/>
    </source>
</evidence>
<dbReference type="InterPro" id="IPR000873">
    <property type="entry name" value="AMP-dep_synth/lig_dom"/>
</dbReference>
<dbReference type="Gene3D" id="3.40.50.12780">
    <property type="entry name" value="N-terminal domain of ligase-like"/>
    <property type="match status" value="1"/>
</dbReference>
<dbReference type="InterPro" id="IPR050237">
    <property type="entry name" value="ATP-dep_AMP-bd_enzyme"/>
</dbReference>
<dbReference type="SUPFAM" id="SSF56801">
    <property type="entry name" value="Acetyl-CoA synthetase-like"/>
    <property type="match status" value="1"/>
</dbReference>
<feature type="domain" description="AMP-binding enzyme C-terminal" evidence="2">
    <location>
        <begin position="352"/>
        <end position="427"/>
    </location>
</feature>
<feature type="domain" description="AMP-dependent synthetase/ligase" evidence="1">
    <location>
        <begin position="1"/>
        <end position="302"/>
    </location>
</feature>
<dbReference type="EMBL" id="JAGGLG010000015">
    <property type="protein sequence ID" value="MBP2018585.1"/>
    <property type="molecule type" value="Genomic_DNA"/>
</dbReference>
<dbReference type="InterPro" id="IPR020845">
    <property type="entry name" value="AMP-binding_CS"/>
</dbReference>
<dbReference type="GO" id="GO:0016874">
    <property type="term" value="F:ligase activity"/>
    <property type="evidence" value="ECO:0007669"/>
    <property type="project" value="UniProtKB-KW"/>
</dbReference>
<dbReference type="InterPro" id="IPR025110">
    <property type="entry name" value="AMP-bd_C"/>
</dbReference>
<dbReference type="Gene3D" id="3.30.300.30">
    <property type="match status" value="1"/>
</dbReference>
<evidence type="ECO:0000313" key="4">
    <source>
        <dbReference type="Proteomes" id="UP001519289"/>
    </source>
</evidence>
<dbReference type="InterPro" id="IPR045851">
    <property type="entry name" value="AMP-bd_C_sf"/>
</dbReference>
<dbReference type="Pfam" id="PF13193">
    <property type="entry name" value="AMP-binding_C"/>
    <property type="match status" value="1"/>
</dbReference>
<dbReference type="PANTHER" id="PTHR43767:SF1">
    <property type="entry name" value="NONRIBOSOMAL PEPTIDE SYNTHASE PES1 (EUROFUNG)-RELATED"/>
    <property type="match status" value="1"/>
</dbReference>